<evidence type="ECO:0000256" key="1">
    <source>
        <dbReference type="ARBA" id="ARBA00023125"/>
    </source>
</evidence>
<dbReference type="RefSeq" id="WP_003044181.1">
    <property type="nucleotide sequence ID" value="NZ_LHCI01000106.1"/>
</dbReference>
<accession>A0A0N0BLR5</accession>
<evidence type="ECO:0000313" key="4">
    <source>
        <dbReference type="EMBL" id="KOX89954.1"/>
    </source>
</evidence>
<dbReference type="HAMAP" id="MF_00274">
    <property type="entry name" value="DNA_YbaB_EbfC"/>
    <property type="match status" value="1"/>
</dbReference>
<organism evidence="4 5">
    <name type="scientific">Thermus aquaticus</name>
    <dbReference type="NCBI Taxonomy" id="271"/>
    <lineage>
        <taxon>Bacteria</taxon>
        <taxon>Thermotogati</taxon>
        <taxon>Deinococcota</taxon>
        <taxon>Deinococci</taxon>
        <taxon>Thermales</taxon>
        <taxon>Thermaceae</taxon>
        <taxon>Thermus</taxon>
    </lineage>
</organism>
<protein>
    <recommendedName>
        <fullName evidence="2">Nucleoid-associated protein BVI061214_01138</fullName>
    </recommendedName>
</protein>
<dbReference type="PATRIC" id="fig|271.14.peg.1212"/>
<dbReference type="GO" id="GO:0003677">
    <property type="term" value="F:DNA binding"/>
    <property type="evidence" value="ECO:0007669"/>
    <property type="project" value="UniProtKB-UniRule"/>
</dbReference>
<evidence type="ECO:0000256" key="3">
    <source>
        <dbReference type="SAM" id="Coils"/>
    </source>
</evidence>
<comment type="function">
    <text evidence="2">Binds to DNA and alters its conformation. May be involved in regulation of gene expression, nucleoid organization and DNA protection.</text>
</comment>
<dbReference type="NCBIfam" id="TIGR00103">
    <property type="entry name" value="DNA_YbaB_EbfC"/>
    <property type="match status" value="1"/>
</dbReference>
<keyword evidence="2" id="KW-0963">Cytoplasm</keyword>
<proteinExistence type="inferred from homology"/>
<sequence length="105" mass="11557">MNLQKLLKEAQKAQKKAAEVQERLERMTVVGTAQGLVEVEANGHGKILALRLKPEVLKAFQDDLEGLEDLLLVAIQDAQKKAHELSEKEMARELGGVGDMLGKLL</sequence>
<comment type="subcellular location">
    <subcellularLocation>
        <location evidence="2">Cytoplasm</location>
        <location evidence="2">Nucleoid</location>
    </subcellularLocation>
</comment>
<dbReference type="PIRSF" id="PIRSF004555">
    <property type="entry name" value="UCP004555"/>
    <property type="match status" value="1"/>
</dbReference>
<dbReference type="GO" id="GO:0005829">
    <property type="term" value="C:cytosol"/>
    <property type="evidence" value="ECO:0007669"/>
    <property type="project" value="TreeGrafter"/>
</dbReference>
<dbReference type="Proteomes" id="UP000037685">
    <property type="component" value="Unassembled WGS sequence"/>
</dbReference>
<dbReference type="InterPro" id="IPR004401">
    <property type="entry name" value="YbaB/EbfC"/>
</dbReference>
<dbReference type="Gene3D" id="3.30.1310.10">
    <property type="entry name" value="Nucleoid-associated protein YbaB-like domain"/>
    <property type="match status" value="1"/>
</dbReference>
<keyword evidence="1 2" id="KW-0238">DNA-binding</keyword>
<comment type="subunit">
    <text evidence="2">Homodimer.</text>
</comment>
<evidence type="ECO:0000256" key="2">
    <source>
        <dbReference type="HAMAP-Rule" id="MF_00274"/>
    </source>
</evidence>
<dbReference type="EMBL" id="LHCI01000106">
    <property type="protein sequence ID" value="KOX89954.1"/>
    <property type="molecule type" value="Genomic_DNA"/>
</dbReference>
<evidence type="ECO:0000313" key="5">
    <source>
        <dbReference type="Proteomes" id="UP000037685"/>
    </source>
</evidence>
<feature type="coiled-coil region" evidence="3">
    <location>
        <begin position="3"/>
        <end position="30"/>
    </location>
</feature>
<dbReference type="GO" id="GO:0043590">
    <property type="term" value="C:bacterial nucleoid"/>
    <property type="evidence" value="ECO:0007669"/>
    <property type="project" value="UniProtKB-UniRule"/>
</dbReference>
<name>A0A0N0BLR5_THEAQ</name>
<dbReference type="SUPFAM" id="SSF82607">
    <property type="entry name" value="YbaB-like"/>
    <property type="match status" value="1"/>
</dbReference>
<dbReference type="InterPro" id="IPR036894">
    <property type="entry name" value="YbaB-like_sf"/>
</dbReference>
<dbReference type="Pfam" id="PF02575">
    <property type="entry name" value="YbaB_DNA_bd"/>
    <property type="match status" value="1"/>
</dbReference>
<dbReference type="PANTHER" id="PTHR33449">
    <property type="entry name" value="NUCLEOID-ASSOCIATED PROTEIN YBAB"/>
    <property type="match status" value="1"/>
</dbReference>
<keyword evidence="3" id="KW-0175">Coiled coil</keyword>
<dbReference type="AlphaFoldDB" id="A0A0N0BLR5"/>
<dbReference type="PANTHER" id="PTHR33449:SF1">
    <property type="entry name" value="NUCLEOID-ASSOCIATED PROTEIN YBAB"/>
    <property type="match status" value="1"/>
</dbReference>
<comment type="similarity">
    <text evidence="2">Belongs to the YbaB/EbfC family.</text>
</comment>
<gene>
    <name evidence="4" type="ORF">BVI061214_01138</name>
</gene>
<reference evidence="4 5" key="1">
    <citation type="submission" date="2015-07" db="EMBL/GenBank/DDBJ databases">
        <authorList>
            <person name="Noorani M."/>
        </authorList>
    </citation>
    <scope>NUCLEOTIDE SEQUENCE [LARGE SCALE GENOMIC DNA]</scope>
    <source>
        <strain evidence="5">ATCC 25104 / DSM 625 / JCM 10724 / NBRC 103206 / NCIMB 11243 / YT-1</strain>
    </source>
</reference>
<comment type="caution">
    <text evidence="4">The sequence shown here is derived from an EMBL/GenBank/DDBJ whole genome shotgun (WGS) entry which is preliminary data.</text>
</comment>